<feature type="transmembrane region" description="Helical" evidence="1">
    <location>
        <begin position="61"/>
        <end position="81"/>
    </location>
</feature>
<dbReference type="AlphaFoldDB" id="A0A1V9FJE3"/>
<proteinExistence type="predicted"/>
<name>A0A1V9FJE3_9BACT</name>
<dbReference type="PIRSF" id="PIRSF009160">
    <property type="entry name" value="UCP009160"/>
    <property type="match status" value="1"/>
</dbReference>
<gene>
    <name evidence="2" type="ORF">A4R26_03235</name>
</gene>
<feature type="transmembrane region" description="Helical" evidence="1">
    <location>
        <begin position="220"/>
        <end position="238"/>
    </location>
</feature>
<keyword evidence="1" id="KW-0812">Transmembrane</keyword>
<comment type="caution">
    <text evidence="2">The sequence shown here is derived from an EMBL/GenBank/DDBJ whole genome shotgun (WGS) entry which is preliminary data.</text>
</comment>
<dbReference type="InterPro" id="IPR010539">
    <property type="entry name" value="BaxI_1-like"/>
</dbReference>
<dbReference type="EMBL" id="LWBP01000188">
    <property type="protein sequence ID" value="OQP58483.1"/>
    <property type="molecule type" value="Genomic_DNA"/>
</dbReference>
<feature type="transmembrane region" description="Helical" evidence="1">
    <location>
        <begin position="152"/>
        <end position="180"/>
    </location>
</feature>
<accession>A0A1V9FJE3</accession>
<evidence type="ECO:0008006" key="4">
    <source>
        <dbReference type="Google" id="ProtNLM"/>
    </source>
</evidence>
<evidence type="ECO:0000313" key="2">
    <source>
        <dbReference type="EMBL" id="OQP58483.1"/>
    </source>
</evidence>
<protein>
    <recommendedName>
        <fullName evidence="4">Bax inhibitor-1/YccA family protein</fullName>
    </recommendedName>
</protein>
<dbReference type="Pfam" id="PF12811">
    <property type="entry name" value="BaxI_1"/>
    <property type="match status" value="1"/>
</dbReference>
<keyword evidence="1" id="KW-0472">Membrane</keyword>
<organism evidence="2 3">
    <name type="scientific">Niastella populi</name>
    <dbReference type="NCBI Taxonomy" id="550983"/>
    <lineage>
        <taxon>Bacteria</taxon>
        <taxon>Pseudomonadati</taxon>
        <taxon>Bacteroidota</taxon>
        <taxon>Chitinophagia</taxon>
        <taxon>Chitinophagales</taxon>
        <taxon>Chitinophagaceae</taxon>
        <taxon>Niastella</taxon>
    </lineage>
</organism>
<keyword evidence="1" id="KW-1133">Transmembrane helix</keyword>
<feature type="transmembrane region" description="Helical" evidence="1">
    <location>
        <begin position="37"/>
        <end position="55"/>
    </location>
</feature>
<dbReference type="Proteomes" id="UP000192276">
    <property type="component" value="Unassembled WGS sequence"/>
</dbReference>
<dbReference type="PANTHER" id="PTHR41282:SF1">
    <property type="entry name" value="CONSERVED TRANSMEMBRANE PROTEIN-RELATED"/>
    <property type="match status" value="1"/>
</dbReference>
<dbReference type="PANTHER" id="PTHR41282">
    <property type="entry name" value="CONSERVED TRANSMEMBRANE PROTEIN-RELATED"/>
    <property type="match status" value="1"/>
</dbReference>
<dbReference type="STRING" id="550983.A4R26_03235"/>
<feature type="transmembrane region" description="Helical" evidence="1">
    <location>
        <begin position="186"/>
        <end position="208"/>
    </location>
</feature>
<feature type="transmembrane region" description="Helical" evidence="1">
    <location>
        <begin position="120"/>
        <end position="140"/>
    </location>
</feature>
<keyword evidence="3" id="KW-1185">Reference proteome</keyword>
<evidence type="ECO:0000256" key="1">
    <source>
        <dbReference type="SAM" id="Phobius"/>
    </source>
</evidence>
<evidence type="ECO:0000313" key="3">
    <source>
        <dbReference type="Proteomes" id="UP000192276"/>
    </source>
</evidence>
<feature type="transmembrane region" description="Helical" evidence="1">
    <location>
        <begin position="88"/>
        <end position="108"/>
    </location>
</feature>
<sequence length="251" mass="27290">MALFKSGNPALGEKTFSQPYAVYGDDAMTVKGTLNKFGILFLLTMATAGLAWKMAYSGVNVTSYMWVSVFGGLGIAVIMAFKMSLAPYLAPLYALVKGFAVGAISAYYNYAFDKIAPNIITQAVALTFGVVIAMYLLYKFNIITATPMFKKIIIIATAGIAVFYLIAIGMHFAGIGIPFLHEGSTFGIIFSLVVVALAALNLILDFDLIENGSKMGAPKYMEWYGAFALLVTIVWLYLEILKLLSKLARRN</sequence>
<reference evidence="3" key="1">
    <citation type="submission" date="2016-04" db="EMBL/GenBank/DDBJ databases">
        <authorList>
            <person name="Chen L."/>
            <person name="Zhuang W."/>
            <person name="Wang G."/>
        </authorList>
    </citation>
    <scope>NUCLEOTIDE SEQUENCE [LARGE SCALE GENOMIC DNA]</scope>
    <source>
        <strain evidence="3">208</strain>
    </source>
</reference>
<dbReference type="RefSeq" id="WP_081165788.1">
    <property type="nucleotide sequence ID" value="NZ_LWBP01000188.1"/>
</dbReference>